<proteinExistence type="predicted"/>
<feature type="transmembrane region" description="Helical" evidence="6">
    <location>
        <begin position="12"/>
        <end position="28"/>
    </location>
</feature>
<evidence type="ECO:0000313" key="9">
    <source>
        <dbReference type="Proteomes" id="UP000501812"/>
    </source>
</evidence>
<dbReference type="KEGG" id="luo:HHL09_03710"/>
<dbReference type="GO" id="GO:0016020">
    <property type="term" value="C:membrane"/>
    <property type="evidence" value="ECO:0007669"/>
    <property type="project" value="UniProtKB-SubCell"/>
</dbReference>
<dbReference type="PANTHER" id="PTHR23505">
    <property type="entry name" value="SPINSTER"/>
    <property type="match status" value="1"/>
</dbReference>
<feature type="transmembrane region" description="Helical" evidence="6">
    <location>
        <begin position="142"/>
        <end position="163"/>
    </location>
</feature>
<evidence type="ECO:0000256" key="5">
    <source>
        <dbReference type="ARBA" id="ARBA00023136"/>
    </source>
</evidence>
<keyword evidence="3 6" id="KW-0812">Transmembrane</keyword>
<evidence type="ECO:0000256" key="2">
    <source>
        <dbReference type="ARBA" id="ARBA00022448"/>
    </source>
</evidence>
<feature type="transmembrane region" description="Helical" evidence="6">
    <location>
        <begin position="83"/>
        <end position="102"/>
    </location>
</feature>
<dbReference type="Pfam" id="PF07690">
    <property type="entry name" value="MFS_1"/>
    <property type="match status" value="1"/>
</dbReference>
<organism evidence="8 9">
    <name type="scientific">Luteolibacter luteus</name>
    <dbReference type="NCBI Taxonomy" id="2728835"/>
    <lineage>
        <taxon>Bacteria</taxon>
        <taxon>Pseudomonadati</taxon>
        <taxon>Verrucomicrobiota</taxon>
        <taxon>Verrucomicrobiia</taxon>
        <taxon>Verrucomicrobiales</taxon>
        <taxon>Verrucomicrobiaceae</taxon>
        <taxon>Luteolibacter</taxon>
    </lineage>
</organism>
<gene>
    <name evidence="8" type="ORF">HHL09_03710</name>
</gene>
<name>A0A858RET0_9BACT</name>
<feature type="domain" description="Major facilitator superfamily (MFS) profile" evidence="7">
    <location>
        <begin position="15"/>
        <end position="411"/>
    </location>
</feature>
<evidence type="ECO:0000256" key="6">
    <source>
        <dbReference type="SAM" id="Phobius"/>
    </source>
</evidence>
<protein>
    <submittedName>
        <fullName evidence="8">MFS transporter</fullName>
    </submittedName>
</protein>
<dbReference type="InterPro" id="IPR036259">
    <property type="entry name" value="MFS_trans_sf"/>
</dbReference>
<feature type="transmembrane region" description="Helical" evidence="6">
    <location>
        <begin position="319"/>
        <end position="336"/>
    </location>
</feature>
<reference evidence="8 9" key="1">
    <citation type="submission" date="2020-04" db="EMBL/GenBank/DDBJ databases">
        <title>Luteolibacter sp. G-1-1-1 isolated from soil.</title>
        <authorList>
            <person name="Dahal R.H."/>
        </authorList>
    </citation>
    <scope>NUCLEOTIDE SEQUENCE [LARGE SCALE GENOMIC DNA]</scope>
    <source>
        <strain evidence="8 9">G-1-1-1</strain>
    </source>
</reference>
<feature type="transmembrane region" description="Helical" evidence="6">
    <location>
        <begin position="383"/>
        <end position="406"/>
    </location>
</feature>
<dbReference type="InterPro" id="IPR020846">
    <property type="entry name" value="MFS_dom"/>
</dbReference>
<evidence type="ECO:0000256" key="4">
    <source>
        <dbReference type="ARBA" id="ARBA00022989"/>
    </source>
</evidence>
<keyword evidence="4 6" id="KW-1133">Transmembrane helix</keyword>
<dbReference type="AlphaFoldDB" id="A0A858RET0"/>
<dbReference type="Proteomes" id="UP000501812">
    <property type="component" value="Chromosome"/>
</dbReference>
<dbReference type="InterPro" id="IPR044770">
    <property type="entry name" value="MFS_spinster-like"/>
</dbReference>
<evidence type="ECO:0000313" key="8">
    <source>
        <dbReference type="EMBL" id="QJE94919.1"/>
    </source>
</evidence>
<dbReference type="Gene3D" id="1.20.1250.20">
    <property type="entry name" value="MFS general substrate transporter like domains"/>
    <property type="match status" value="2"/>
</dbReference>
<keyword evidence="2" id="KW-0813">Transport</keyword>
<evidence type="ECO:0000256" key="3">
    <source>
        <dbReference type="ARBA" id="ARBA00022692"/>
    </source>
</evidence>
<keyword evidence="5 6" id="KW-0472">Membrane</keyword>
<dbReference type="RefSeq" id="WP_169453140.1">
    <property type="nucleotide sequence ID" value="NZ_CP051774.1"/>
</dbReference>
<accession>A0A858RET0</accession>
<dbReference type="PANTHER" id="PTHR23505:SF79">
    <property type="entry name" value="PROTEIN SPINSTER"/>
    <property type="match status" value="1"/>
</dbReference>
<keyword evidence="9" id="KW-1185">Reference proteome</keyword>
<dbReference type="InterPro" id="IPR011701">
    <property type="entry name" value="MFS"/>
</dbReference>
<sequence>MNPVESSASRTAWLIVALLVPVALLNYLDRQMLATMKSSVMAEIPGIGLEANWGKILAWFKWTYAVLSPIGGYLADRFSRRHVIAGSLFAWSLITWLTGHVTTYEQLLATRAIMGISEAFYIPAALALIADHHRGETRSKAVGLHQMGIYCGVILGGFSGYAAESPDHGWRWAFDVCGLVGLAYAVPLFFLLKESPQVGLKMMDGRLSPGRALRELLANPSFLLLVAYFTLPALAGWVVRDWMPAILKTEFNIGQGKAGVSAALYWQLAAIVGAILGGFLADRWMRRSPRGRIYVSAIGMSLIVPAMFGVGYAPQSGQLAVAIGFLMLFGIGWGFFDCNNMPILCQVARPELRATGYGLMNFVSISCGGFADYGFGVMRDHGVPLFTSFSIFASAAVISVVLVLMIRPRDTEAGSMPISP</sequence>
<feature type="transmembrane region" description="Helical" evidence="6">
    <location>
        <begin position="293"/>
        <end position="313"/>
    </location>
</feature>
<dbReference type="SUPFAM" id="SSF103473">
    <property type="entry name" value="MFS general substrate transporter"/>
    <property type="match status" value="1"/>
</dbReference>
<comment type="subcellular location">
    <subcellularLocation>
        <location evidence="1">Membrane</location>
        <topology evidence="1">Multi-pass membrane protein</topology>
    </subcellularLocation>
</comment>
<dbReference type="EMBL" id="CP051774">
    <property type="protein sequence ID" value="QJE94919.1"/>
    <property type="molecule type" value="Genomic_DNA"/>
</dbReference>
<feature type="transmembrane region" description="Helical" evidence="6">
    <location>
        <begin position="169"/>
        <end position="192"/>
    </location>
</feature>
<dbReference type="GO" id="GO:0022857">
    <property type="term" value="F:transmembrane transporter activity"/>
    <property type="evidence" value="ECO:0007669"/>
    <property type="project" value="InterPro"/>
</dbReference>
<feature type="transmembrane region" description="Helical" evidence="6">
    <location>
        <begin position="259"/>
        <end position="281"/>
    </location>
</feature>
<feature type="transmembrane region" description="Helical" evidence="6">
    <location>
        <begin position="216"/>
        <end position="239"/>
    </location>
</feature>
<dbReference type="PROSITE" id="PS50850">
    <property type="entry name" value="MFS"/>
    <property type="match status" value="1"/>
</dbReference>
<feature type="transmembrane region" description="Helical" evidence="6">
    <location>
        <begin position="108"/>
        <end position="130"/>
    </location>
</feature>
<evidence type="ECO:0000259" key="7">
    <source>
        <dbReference type="PROSITE" id="PS50850"/>
    </source>
</evidence>
<evidence type="ECO:0000256" key="1">
    <source>
        <dbReference type="ARBA" id="ARBA00004141"/>
    </source>
</evidence>
<feature type="transmembrane region" description="Helical" evidence="6">
    <location>
        <begin position="357"/>
        <end position="377"/>
    </location>
</feature>